<name>A0ABW3QSV8_9PSEU</name>
<keyword evidence="2 6" id="KW-0808">Transferase</keyword>
<gene>
    <name evidence="6" type="ORF">ACFQ3T_11205</name>
</gene>
<dbReference type="EC" id="2.4.-.-" evidence="6"/>
<protein>
    <submittedName>
        <fullName evidence="6">Glycosyltransferase family 4 protein</fullName>
        <ecNumber evidence="6">2.4.-.-</ecNumber>
    </submittedName>
</protein>
<dbReference type="CDD" id="cd03801">
    <property type="entry name" value="GT4_PimA-like"/>
    <property type="match status" value="1"/>
</dbReference>
<dbReference type="Pfam" id="PF13439">
    <property type="entry name" value="Glyco_transf_4"/>
    <property type="match status" value="1"/>
</dbReference>
<evidence type="ECO:0000313" key="6">
    <source>
        <dbReference type="EMBL" id="MFD1147695.1"/>
    </source>
</evidence>
<proteinExistence type="predicted"/>
<dbReference type="EMBL" id="JBHTLK010000043">
    <property type="protein sequence ID" value="MFD1147695.1"/>
    <property type="molecule type" value="Genomic_DNA"/>
</dbReference>
<sequence>MNGREGVLAGRRVLVVSRRDVRHPRAGGPERYLHEVARRWAAGGVRVTWAVTRPPGSAEREVIDGVEVVRSATPLELCPPGAVRLLRRGGRFDAVVNATGSGLALVLPLITGLRTPVVQVVHRARPGVEGVRFARSAPVGRLLAGPVARWGGSDRAVVALSPAARHELRRHTGFRGPIFVVPPGAPTTVDTGERAADPTIVALAALVPEQRLDLLLDALAAVVERVPRLRVEIIGDGPELPRLSRIAHDAGIGSAVTFHGRLPDVERQAWLRRAWLAVSTAVDEVCGCSTLEAAAHGVPCVALDAAGVRDFVRDGRTGWVVDSPDGLAAELARRLAAAADVEHARHASERCREWADRFQWDRSARLLAGVVEHQVHAARRRPQRRYARSDLSTIVRLPRGTAVPAGAIRVTDEVAEADGVVSVLLNGCDEVDAHAVLDRLEVTEATVRLARHIDLLVGPPTASWTTRRGPESRTSAHERG</sequence>
<evidence type="ECO:0000256" key="3">
    <source>
        <dbReference type="SAM" id="MobiDB-lite"/>
    </source>
</evidence>
<feature type="domain" description="Glycosyltransferase subfamily 4-like N-terminal" evidence="5">
    <location>
        <begin position="27"/>
        <end position="187"/>
    </location>
</feature>
<comment type="caution">
    <text evidence="6">The sequence shown here is derived from an EMBL/GenBank/DDBJ whole genome shotgun (WGS) entry which is preliminary data.</text>
</comment>
<dbReference type="RefSeq" id="WP_380723046.1">
    <property type="nucleotide sequence ID" value="NZ_JBHTLK010000043.1"/>
</dbReference>
<dbReference type="InterPro" id="IPR028098">
    <property type="entry name" value="Glyco_trans_4-like_N"/>
</dbReference>
<accession>A0ABW3QSV8</accession>
<dbReference type="PANTHER" id="PTHR12526:SF510">
    <property type="entry name" value="D-INOSITOL 3-PHOSPHATE GLYCOSYLTRANSFERASE"/>
    <property type="match status" value="1"/>
</dbReference>
<keyword evidence="1 6" id="KW-0328">Glycosyltransferase</keyword>
<feature type="region of interest" description="Disordered" evidence="3">
    <location>
        <begin position="460"/>
        <end position="480"/>
    </location>
</feature>
<dbReference type="Proteomes" id="UP001597168">
    <property type="component" value="Unassembled WGS sequence"/>
</dbReference>
<evidence type="ECO:0000259" key="5">
    <source>
        <dbReference type="Pfam" id="PF13439"/>
    </source>
</evidence>
<dbReference type="GO" id="GO:0016757">
    <property type="term" value="F:glycosyltransferase activity"/>
    <property type="evidence" value="ECO:0007669"/>
    <property type="project" value="UniProtKB-KW"/>
</dbReference>
<feature type="compositionally biased region" description="Basic and acidic residues" evidence="3">
    <location>
        <begin position="468"/>
        <end position="480"/>
    </location>
</feature>
<dbReference type="InterPro" id="IPR001296">
    <property type="entry name" value="Glyco_trans_1"/>
</dbReference>
<keyword evidence="7" id="KW-1185">Reference proteome</keyword>
<dbReference type="SUPFAM" id="SSF53756">
    <property type="entry name" value="UDP-Glycosyltransferase/glycogen phosphorylase"/>
    <property type="match status" value="1"/>
</dbReference>
<dbReference type="Gene3D" id="3.40.50.2000">
    <property type="entry name" value="Glycogen Phosphorylase B"/>
    <property type="match status" value="2"/>
</dbReference>
<organism evidence="6 7">
    <name type="scientific">Saccharothrix hoggarensis</name>
    <dbReference type="NCBI Taxonomy" id="913853"/>
    <lineage>
        <taxon>Bacteria</taxon>
        <taxon>Bacillati</taxon>
        <taxon>Actinomycetota</taxon>
        <taxon>Actinomycetes</taxon>
        <taxon>Pseudonocardiales</taxon>
        <taxon>Pseudonocardiaceae</taxon>
        <taxon>Saccharothrix</taxon>
    </lineage>
</organism>
<feature type="domain" description="Glycosyl transferase family 1" evidence="4">
    <location>
        <begin position="193"/>
        <end position="346"/>
    </location>
</feature>
<reference evidence="7" key="1">
    <citation type="journal article" date="2019" name="Int. J. Syst. Evol. Microbiol.">
        <title>The Global Catalogue of Microorganisms (GCM) 10K type strain sequencing project: providing services to taxonomists for standard genome sequencing and annotation.</title>
        <authorList>
            <consortium name="The Broad Institute Genomics Platform"/>
            <consortium name="The Broad Institute Genome Sequencing Center for Infectious Disease"/>
            <person name="Wu L."/>
            <person name="Ma J."/>
        </authorList>
    </citation>
    <scope>NUCLEOTIDE SEQUENCE [LARGE SCALE GENOMIC DNA]</scope>
    <source>
        <strain evidence="7">CCUG 60214</strain>
    </source>
</reference>
<dbReference type="PANTHER" id="PTHR12526">
    <property type="entry name" value="GLYCOSYLTRANSFERASE"/>
    <property type="match status" value="1"/>
</dbReference>
<evidence type="ECO:0000256" key="1">
    <source>
        <dbReference type="ARBA" id="ARBA00022676"/>
    </source>
</evidence>
<evidence type="ECO:0000256" key="2">
    <source>
        <dbReference type="ARBA" id="ARBA00022679"/>
    </source>
</evidence>
<evidence type="ECO:0000259" key="4">
    <source>
        <dbReference type="Pfam" id="PF00534"/>
    </source>
</evidence>
<evidence type="ECO:0000313" key="7">
    <source>
        <dbReference type="Proteomes" id="UP001597168"/>
    </source>
</evidence>
<dbReference type="Pfam" id="PF00534">
    <property type="entry name" value="Glycos_transf_1"/>
    <property type="match status" value="1"/>
</dbReference>